<comment type="caution">
    <text evidence="13">The sequence shown here is derived from an EMBL/GenBank/DDBJ whole genome shotgun (WGS) entry which is preliminary data.</text>
</comment>
<evidence type="ECO:0000256" key="6">
    <source>
        <dbReference type="ARBA" id="ARBA00023125"/>
    </source>
</evidence>
<feature type="compositionally biased region" description="Basic and acidic residues" evidence="10">
    <location>
        <begin position="205"/>
        <end position="219"/>
    </location>
</feature>
<dbReference type="Proteomes" id="UP000314294">
    <property type="component" value="Unassembled WGS sequence"/>
</dbReference>
<dbReference type="OrthoDB" id="10072024at2759"/>
<evidence type="ECO:0000256" key="3">
    <source>
        <dbReference type="ARBA" id="ARBA00022771"/>
    </source>
</evidence>
<keyword evidence="2" id="KW-0479">Metal-binding</keyword>
<keyword evidence="14" id="KW-1185">Reference proteome</keyword>
<keyword evidence="4" id="KW-0862">Zinc</keyword>
<proteinExistence type="predicted"/>
<dbReference type="GO" id="GO:0005654">
    <property type="term" value="C:nucleoplasm"/>
    <property type="evidence" value="ECO:0007669"/>
    <property type="project" value="UniProtKB-ARBA"/>
</dbReference>
<dbReference type="PANTHER" id="PTHR12396">
    <property type="entry name" value="METHYL-CPG BINDING PROTEIN, MBD"/>
    <property type="match status" value="1"/>
</dbReference>
<evidence type="ECO:0000256" key="10">
    <source>
        <dbReference type="SAM" id="MobiDB-lite"/>
    </source>
</evidence>
<feature type="compositionally biased region" description="Low complexity" evidence="10">
    <location>
        <begin position="268"/>
        <end position="279"/>
    </location>
</feature>
<sequence>MNEEPLKTPVPGGAPVEQVVGGQSIQKINAKAEWICEPTPAPKPRAALNSVTAQELLGSEAAGFEPPVDWFEPLEDDDYDNESLAGESERSESVAGSEKLFKKIYKFPMPRRKRSQRDEGWDQWSILGEGWKRKEVVRRSGSSIGQKDVYYLSPRGDRVRSRVELISVMEGQLDLSTFDYKSGKFYNGEVQPVRIRHRAKRKVRERSSSESSWMERGDGADTPDSHTTSTPSLGPKNLQTSRFLNSAGGTLNKDSRDEHPPAGETNKLPLPSSSRPLPSINGEIGSEDDILVCARCGISFTGTWYDKQRKRPCCPNCWAASKSKEHPLIRFRKGPGSAAFVPQKPYNDIPDVYEDSLSFQSEFAESQHPSLKSSDTENFSVNVDVDVDDDDDDDMSTDDDDDWHKKRKRRACGECKACLCRKDCGTCDFCVDKPKFGGSNKKRQKCRLRQCQRQAMRHLLPYQKGLRQHWPDGQLLPGRPRPHYTYSRKSDFKKSRESQDGLDFTDNEDDDCNIKPINWTTASAGGSTYLFGLDVKNQLPSTQLDTMDLQLANGLPDGVPHISVNHNNSKPITQIFSLAENPPSGGADIDNQLMTLLQSLRSSAMPIMWYAIMVEGPQLQLIQCSKQSSLSDTIVLIDPGFCYQVTVQKQPLLPTHPLYDRYPARLTSVTEVVGLLLGLEDYVVCQGLPPKEPLSDSNLIILERASTCDFLVNKKVSVCTNCKALRGL</sequence>
<evidence type="ECO:0000313" key="13">
    <source>
        <dbReference type="EMBL" id="TNN67341.1"/>
    </source>
</evidence>
<evidence type="ECO:0000256" key="8">
    <source>
        <dbReference type="ARBA" id="ARBA00023242"/>
    </source>
</evidence>
<dbReference type="Pfam" id="PF01429">
    <property type="entry name" value="MBD"/>
    <property type="match status" value="1"/>
</dbReference>
<dbReference type="CDD" id="cd01396">
    <property type="entry name" value="MeCP2_MBD"/>
    <property type="match status" value="1"/>
</dbReference>
<dbReference type="GO" id="GO:0006346">
    <property type="term" value="P:DNA methylation-dependent constitutive heterochromatin formation"/>
    <property type="evidence" value="ECO:0007669"/>
    <property type="project" value="TreeGrafter"/>
</dbReference>
<feature type="compositionally biased region" description="Acidic residues" evidence="10">
    <location>
        <begin position="72"/>
        <end position="81"/>
    </location>
</feature>
<evidence type="ECO:0000256" key="2">
    <source>
        <dbReference type="ARBA" id="ARBA00022723"/>
    </source>
</evidence>
<dbReference type="SUPFAM" id="SSF54171">
    <property type="entry name" value="DNA-binding domain"/>
    <property type="match status" value="1"/>
</dbReference>
<keyword evidence="3 9" id="KW-0863">Zinc-finger</keyword>
<dbReference type="InterPro" id="IPR002857">
    <property type="entry name" value="Znf_CXXC"/>
</dbReference>
<dbReference type="GO" id="GO:0000122">
    <property type="term" value="P:negative regulation of transcription by RNA polymerase II"/>
    <property type="evidence" value="ECO:0007669"/>
    <property type="project" value="TreeGrafter"/>
</dbReference>
<organism evidence="13 14">
    <name type="scientific">Liparis tanakae</name>
    <name type="common">Tanaka's snailfish</name>
    <dbReference type="NCBI Taxonomy" id="230148"/>
    <lineage>
        <taxon>Eukaryota</taxon>
        <taxon>Metazoa</taxon>
        <taxon>Chordata</taxon>
        <taxon>Craniata</taxon>
        <taxon>Vertebrata</taxon>
        <taxon>Euteleostomi</taxon>
        <taxon>Actinopterygii</taxon>
        <taxon>Neopterygii</taxon>
        <taxon>Teleostei</taxon>
        <taxon>Neoteleostei</taxon>
        <taxon>Acanthomorphata</taxon>
        <taxon>Eupercaria</taxon>
        <taxon>Perciformes</taxon>
        <taxon>Cottioidei</taxon>
        <taxon>Cottales</taxon>
        <taxon>Liparidae</taxon>
        <taxon>Liparis</taxon>
    </lineage>
</organism>
<gene>
    <name evidence="13" type="primary">Mbd1</name>
    <name evidence="13" type="ORF">EYF80_022448</name>
</gene>
<evidence type="ECO:0000313" key="14">
    <source>
        <dbReference type="Proteomes" id="UP000314294"/>
    </source>
</evidence>
<dbReference type="SMART" id="SM00391">
    <property type="entry name" value="MBD"/>
    <property type="match status" value="1"/>
</dbReference>
<keyword evidence="6" id="KW-0238">DNA-binding</keyword>
<feature type="region of interest" description="Disordered" evidence="10">
    <location>
        <begin position="197"/>
        <end position="281"/>
    </location>
</feature>
<dbReference type="Pfam" id="PF02008">
    <property type="entry name" value="zf-CXXC"/>
    <property type="match status" value="1"/>
</dbReference>
<evidence type="ECO:0000256" key="9">
    <source>
        <dbReference type="PROSITE-ProRule" id="PRU00509"/>
    </source>
</evidence>
<evidence type="ECO:0000256" key="4">
    <source>
        <dbReference type="ARBA" id="ARBA00022833"/>
    </source>
</evidence>
<reference evidence="13 14" key="1">
    <citation type="submission" date="2019-03" db="EMBL/GenBank/DDBJ databases">
        <title>First draft genome of Liparis tanakae, snailfish: a comprehensive survey of snailfish specific genes.</title>
        <authorList>
            <person name="Kim W."/>
            <person name="Song I."/>
            <person name="Jeong J.-H."/>
            <person name="Kim D."/>
            <person name="Kim S."/>
            <person name="Ryu S."/>
            <person name="Song J.Y."/>
            <person name="Lee S.K."/>
        </authorList>
    </citation>
    <scope>NUCLEOTIDE SEQUENCE [LARGE SCALE GENOMIC DNA]</scope>
    <source>
        <tissue evidence="13">Muscle</tissue>
    </source>
</reference>
<feature type="compositionally biased region" description="Polar residues" evidence="10">
    <location>
        <begin position="237"/>
        <end position="249"/>
    </location>
</feature>
<protein>
    <submittedName>
        <fullName evidence="13">Methyl-CpG-binding domain protein 1</fullName>
    </submittedName>
</protein>
<evidence type="ECO:0000259" key="11">
    <source>
        <dbReference type="PROSITE" id="PS50982"/>
    </source>
</evidence>
<keyword evidence="8" id="KW-0539">Nucleus</keyword>
<keyword evidence="5" id="KW-0805">Transcription regulation</keyword>
<evidence type="ECO:0000259" key="12">
    <source>
        <dbReference type="PROSITE" id="PS51058"/>
    </source>
</evidence>
<dbReference type="GO" id="GO:0008270">
    <property type="term" value="F:zinc ion binding"/>
    <property type="evidence" value="ECO:0007669"/>
    <property type="project" value="UniProtKB-KW"/>
</dbReference>
<dbReference type="GO" id="GO:0008327">
    <property type="term" value="F:methyl-CpG binding"/>
    <property type="evidence" value="ECO:0007669"/>
    <property type="project" value="TreeGrafter"/>
</dbReference>
<accession>A0A4Z2HP45</accession>
<feature type="region of interest" description="Disordered" evidence="10">
    <location>
        <begin position="384"/>
        <end position="403"/>
    </location>
</feature>
<dbReference type="InterPro" id="IPR016177">
    <property type="entry name" value="DNA-bd_dom_sf"/>
</dbReference>
<dbReference type="PANTHER" id="PTHR12396:SF57">
    <property type="entry name" value="METHYL-CPG-BINDING DOMAIN PROTEIN 1"/>
    <property type="match status" value="1"/>
</dbReference>
<dbReference type="PROSITE" id="PS51058">
    <property type="entry name" value="ZF_CXXC"/>
    <property type="match status" value="1"/>
</dbReference>
<dbReference type="InterPro" id="IPR001739">
    <property type="entry name" value="Methyl_CpG_DNA-bd"/>
</dbReference>
<dbReference type="AlphaFoldDB" id="A0A4Z2HP45"/>
<feature type="region of interest" description="Disordered" evidence="10">
    <location>
        <begin position="63"/>
        <end position="97"/>
    </location>
</feature>
<evidence type="ECO:0000256" key="1">
    <source>
        <dbReference type="ARBA" id="ARBA00004123"/>
    </source>
</evidence>
<name>A0A4Z2HP45_9TELE</name>
<keyword evidence="7" id="KW-0804">Transcription</keyword>
<feature type="domain" description="CXXC-type" evidence="12">
    <location>
        <begin position="405"/>
        <end position="452"/>
    </location>
</feature>
<comment type="subcellular location">
    <subcellularLocation>
        <location evidence="1">Nucleus</location>
    </subcellularLocation>
</comment>
<evidence type="ECO:0000256" key="5">
    <source>
        <dbReference type="ARBA" id="ARBA00023015"/>
    </source>
</evidence>
<dbReference type="EMBL" id="SRLO01000205">
    <property type="protein sequence ID" value="TNN67341.1"/>
    <property type="molecule type" value="Genomic_DNA"/>
</dbReference>
<feature type="region of interest" description="Disordered" evidence="10">
    <location>
        <begin position="468"/>
        <end position="507"/>
    </location>
</feature>
<evidence type="ECO:0000256" key="7">
    <source>
        <dbReference type="ARBA" id="ARBA00023163"/>
    </source>
</evidence>
<feature type="compositionally biased region" description="Basic and acidic residues" evidence="10">
    <location>
        <begin position="488"/>
        <end position="499"/>
    </location>
</feature>
<dbReference type="Gene3D" id="3.30.890.10">
    <property type="entry name" value="Methyl-cpg-binding Protein 2, Chain A"/>
    <property type="match status" value="1"/>
</dbReference>
<feature type="compositionally biased region" description="Acidic residues" evidence="10">
    <location>
        <begin position="385"/>
        <end position="401"/>
    </location>
</feature>
<feature type="domain" description="MBD" evidence="11">
    <location>
        <begin position="117"/>
        <end position="185"/>
    </location>
</feature>
<dbReference type="PROSITE" id="PS50982">
    <property type="entry name" value="MBD"/>
    <property type="match status" value="1"/>
</dbReference>